<keyword evidence="3" id="KW-1185">Reference proteome</keyword>
<feature type="transmembrane region" description="Helical" evidence="1">
    <location>
        <begin position="107"/>
        <end position="125"/>
    </location>
</feature>
<sequence>MAGSTENGSGRRGNRWRLAVWGTAALLLVLPLLAMQFTEEVAWGLSDFALFGAMLFVACGTYELAARMTGNKAYRAAVGVALAAAFILVWMNLAVGLIGSEENPANLMYGGVLVVGILGAIIARFRPHGMALSLVGTALAQVLVVVIALIVGLAYNLGDTLMLTGFFVALWLTSARLFRKAAREQSPAGAAP</sequence>
<dbReference type="Proteomes" id="UP001611383">
    <property type="component" value="Chromosome"/>
</dbReference>
<evidence type="ECO:0008006" key="4">
    <source>
        <dbReference type="Google" id="ProtNLM"/>
    </source>
</evidence>
<keyword evidence="1" id="KW-1133">Transmembrane helix</keyword>
<reference evidence="2 3" key="1">
    <citation type="submission" date="2019-08" db="EMBL/GenBank/DDBJ databases">
        <title>Archangium and Cystobacter genomes.</title>
        <authorList>
            <person name="Chen I.-C.K."/>
            <person name="Wielgoss S."/>
        </authorList>
    </citation>
    <scope>NUCLEOTIDE SEQUENCE [LARGE SCALE GENOMIC DNA]</scope>
    <source>
        <strain evidence="2 3">Cbm 6</strain>
    </source>
</reference>
<keyword evidence="1" id="KW-0812">Transmembrane</keyword>
<evidence type="ECO:0000313" key="2">
    <source>
        <dbReference type="EMBL" id="WNG52920.1"/>
    </source>
</evidence>
<feature type="transmembrane region" description="Helical" evidence="1">
    <location>
        <begin position="161"/>
        <end position="178"/>
    </location>
</feature>
<accession>A0ABY9XC06</accession>
<feature type="transmembrane region" description="Helical" evidence="1">
    <location>
        <begin position="18"/>
        <end position="37"/>
    </location>
</feature>
<name>A0ABY9XC06_9BACT</name>
<proteinExistence type="predicted"/>
<organism evidence="2 3">
    <name type="scientific">Archangium minus</name>
    <dbReference type="NCBI Taxonomy" id="83450"/>
    <lineage>
        <taxon>Bacteria</taxon>
        <taxon>Pseudomonadati</taxon>
        <taxon>Myxococcota</taxon>
        <taxon>Myxococcia</taxon>
        <taxon>Myxococcales</taxon>
        <taxon>Cystobacterineae</taxon>
        <taxon>Archangiaceae</taxon>
        <taxon>Archangium</taxon>
    </lineage>
</organism>
<keyword evidence="1" id="KW-0472">Membrane</keyword>
<feature type="transmembrane region" description="Helical" evidence="1">
    <location>
        <begin position="43"/>
        <end position="64"/>
    </location>
</feature>
<gene>
    <name evidence="2" type="ORF">F0U60_44185</name>
</gene>
<evidence type="ECO:0000256" key="1">
    <source>
        <dbReference type="SAM" id="Phobius"/>
    </source>
</evidence>
<feature type="transmembrane region" description="Helical" evidence="1">
    <location>
        <begin position="76"/>
        <end position="95"/>
    </location>
</feature>
<dbReference type="EMBL" id="CP043494">
    <property type="protein sequence ID" value="WNG52920.1"/>
    <property type="molecule type" value="Genomic_DNA"/>
</dbReference>
<evidence type="ECO:0000313" key="3">
    <source>
        <dbReference type="Proteomes" id="UP001611383"/>
    </source>
</evidence>
<feature type="transmembrane region" description="Helical" evidence="1">
    <location>
        <begin position="132"/>
        <end position="155"/>
    </location>
</feature>
<protein>
    <recommendedName>
        <fullName evidence="4">DUF308 domain-containing protein</fullName>
    </recommendedName>
</protein>